<protein>
    <submittedName>
        <fullName evidence="1">Uncharacterized protein</fullName>
    </submittedName>
</protein>
<organism evidence="1 2">
    <name type="scientific">Pseudoduganella guangdongensis</name>
    <dbReference type="NCBI Taxonomy" id="2692179"/>
    <lineage>
        <taxon>Bacteria</taxon>
        <taxon>Pseudomonadati</taxon>
        <taxon>Pseudomonadota</taxon>
        <taxon>Betaproteobacteria</taxon>
        <taxon>Burkholderiales</taxon>
        <taxon>Oxalobacteraceae</taxon>
        <taxon>Telluria group</taxon>
        <taxon>Pseudoduganella</taxon>
    </lineage>
</organism>
<dbReference type="AlphaFoldDB" id="A0A6N9HN88"/>
<comment type="caution">
    <text evidence="1">The sequence shown here is derived from an EMBL/GenBank/DDBJ whole genome shotgun (WGS) entry which is preliminary data.</text>
</comment>
<name>A0A6N9HN88_9BURK</name>
<dbReference type="Proteomes" id="UP000448575">
    <property type="component" value="Unassembled WGS sequence"/>
</dbReference>
<evidence type="ECO:0000313" key="1">
    <source>
        <dbReference type="EMBL" id="MYN05191.1"/>
    </source>
</evidence>
<dbReference type="RefSeq" id="WP_161028135.1">
    <property type="nucleotide sequence ID" value="NZ_WWCJ01000025.1"/>
</dbReference>
<dbReference type="EMBL" id="WWCJ01000025">
    <property type="protein sequence ID" value="MYN05191.1"/>
    <property type="molecule type" value="Genomic_DNA"/>
</dbReference>
<accession>A0A6N9HN88</accession>
<proteinExistence type="predicted"/>
<sequence length="66" mass="7235">MAHSLDSQQAYKAMFKFLEKYYELTNSGEVGALLGSMALIEDGKPLDPALWDDWMAAVEATLAAPL</sequence>
<keyword evidence="2" id="KW-1185">Reference proteome</keyword>
<reference evidence="1 2" key="1">
    <citation type="submission" date="2019-12" db="EMBL/GenBank/DDBJ databases">
        <title>Novel species isolated from a subtropical stream in China.</title>
        <authorList>
            <person name="Lu H."/>
        </authorList>
    </citation>
    <scope>NUCLEOTIDE SEQUENCE [LARGE SCALE GENOMIC DNA]</scope>
    <source>
        <strain evidence="1 2">DS3</strain>
    </source>
</reference>
<evidence type="ECO:0000313" key="2">
    <source>
        <dbReference type="Proteomes" id="UP000448575"/>
    </source>
</evidence>
<gene>
    <name evidence="1" type="ORF">GTP41_24145</name>
</gene>